<dbReference type="SFLD" id="SFLDG01212">
    <property type="entry name" value="Phytoene_synthase_like"/>
    <property type="match status" value="1"/>
</dbReference>
<dbReference type="PROSITE" id="PS01045">
    <property type="entry name" value="SQUALEN_PHYTOEN_SYN_2"/>
    <property type="match status" value="1"/>
</dbReference>
<dbReference type="InterPro" id="IPR008949">
    <property type="entry name" value="Isoprenoid_synthase_dom_sf"/>
</dbReference>
<dbReference type="EMBL" id="NSKE01000006">
    <property type="protein sequence ID" value="PAU93946.1"/>
    <property type="molecule type" value="Genomic_DNA"/>
</dbReference>
<dbReference type="InterPro" id="IPR019845">
    <property type="entry name" value="Squalene/phytoene_synthase_CS"/>
</dbReference>
<dbReference type="InterPro" id="IPR033904">
    <property type="entry name" value="Trans_IPPS_HH"/>
</dbReference>
<name>A0A2A2G869_9BACT</name>
<dbReference type="SUPFAM" id="SSF48576">
    <property type="entry name" value="Terpenoid synthases"/>
    <property type="match status" value="1"/>
</dbReference>
<protein>
    <submittedName>
        <fullName evidence="3">Squalene synthase</fullName>
    </submittedName>
</protein>
<feature type="coiled-coil region" evidence="2">
    <location>
        <begin position="77"/>
        <end position="108"/>
    </location>
</feature>
<reference evidence="3 4" key="1">
    <citation type="submission" date="2017-08" db="EMBL/GenBank/DDBJ databases">
        <title>Aliifodinibius alkalisoli sp. nov., isolated from saline alkaline soil.</title>
        <authorList>
            <person name="Liu D."/>
            <person name="Zhang G."/>
        </authorList>
    </citation>
    <scope>NUCLEOTIDE SEQUENCE [LARGE SCALE GENOMIC DNA]</scope>
    <source>
        <strain evidence="3 4">WN023</strain>
    </source>
</reference>
<dbReference type="GO" id="GO:0051996">
    <property type="term" value="F:squalene synthase [NAD(P)H] activity"/>
    <property type="evidence" value="ECO:0007669"/>
    <property type="project" value="InterPro"/>
</dbReference>
<keyword evidence="1" id="KW-0808">Transferase</keyword>
<accession>A0A2A2G869</accession>
<dbReference type="GO" id="GO:0004311">
    <property type="term" value="F:geranylgeranyl diphosphate synthase activity"/>
    <property type="evidence" value="ECO:0007669"/>
    <property type="project" value="InterPro"/>
</dbReference>
<dbReference type="Pfam" id="PF00494">
    <property type="entry name" value="SQS_PSY"/>
    <property type="match status" value="1"/>
</dbReference>
<sequence length="325" mass="38814">MRDIFSIPYTLIKPIYERTSFHKSVIDELDDKRLKEAYSQCRAITRHHAKTFYMATRFLPNHKQRGIFAIYSLCRYIDDLVDEAEDLLEKKELSEEDIRQKLELWKQKLKDTYEGRAHDHDILVAFSDVLRRHHIPIEMPFELMEGVCMDLFKNRYETFDELYDYSFKVASIVGLMTSEVFGYQSREALGYAVDLGIAMQLTNILRDVGEDLRRNRIYLPQEDLDRFNVSEEELFDYQQTENVIDLLDFQIQRTRRYYQRSEKGIDLLSSDSRLPVYLARQNYARILDKIEQNNYDVFNKRAYLNATEKFSILPKAYYQMKIAQS</sequence>
<dbReference type="SFLD" id="SFLDS00005">
    <property type="entry name" value="Isoprenoid_Synthase_Type_I"/>
    <property type="match status" value="1"/>
</dbReference>
<evidence type="ECO:0000313" key="3">
    <source>
        <dbReference type="EMBL" id="PAU93946.1"/>
    </source>
</evidence>
<comment type="caution">
    <text evidence="3">The sequence shown here is derived from an EMBL/GenBank/DDBJ whole genome shotgun (WGS) entry which is preliminary data.</text>
</comment>
<keyword evidence="4" id="KW-1185">Reference proteome</keyword>
<dbReference type="GO" id="GO:0016117">
    <property type="term" value="P:carotenoid biosynthetic process"/>
    <property type="evidence" value="ECO:0007669"/>
    <property type="project" value="UniProtKB-ARBA"/>
</dbReference>
<dbReference type="Proteomes" id="UP000218831">
    <property type="component" value="Unassembled WGS sequence"/>
</dbReference>
<dbReference type="InterPro" id="IPR002060">
    <property type="entry name" value="Squ/phyt_synthse"/>
</dbReference>
<dbReference type="SFLD" id="SFLDG01018">
    <property type="entry name" value="Squalene/Phytoene_Synthase_Lik"/>
    <property type="match status" value="1"/>
</dbReference>
<evidence type="ECO:0000256" key="1">
    <source>
        <dbReference type="ARBA" id="ARBA00022679"/>
    </source>
</evidence>
<dbReference type="AlphaFoldDB" id="A0A2A2G869"/>
<evidence type="ECO:0000313" key="4">
    <source>
        <dbReference type="Proteomes" id="UP000218831"/>
    </source>
</evidence>
<evidence type="ECO:0000256" key="2">
    <source>
        <dbReference type="SAM" id="Coils"/>
    </source>
</evidence>
<gene>
    <name evidence="3" type="ORF">CK503_09770</name>
</gene>
<dbReference type="RefSeq" id="WP_095606622.1">
    <property type="nucleotide sequence ID" value="NZ_NSKE01000006.1"/>
</dbReference>
<dbReference type="CDD" id="cd00683">
    <property type="entry name" value="Trans_IPPS_HH"/>
    <property type="match status" value="1"/>
</dbReference>
<keyword evidence="2" id="KW-0175">Coiled coil</keyword>
<dbReference type="Gene3D" id="1.10.600.10">
    <property type="entry name" value="Farnesyl Diphosphate Synthase"/>
    <property type="match status" value="1"/>
</dbReference>
<organism evidence="3 4">
    <name type="scientific">Fodinibius salipaludis</name>
    <dbReference type="NCBI Taxonomy" id="2032627"/>
    <lineage>
        <taxon>Bacteria</taxon>
        <taxon>Pseudomonadati</taxon>
        <taxon>Balneolota</taxon>
        <taxon>Balneolia</taxon>
        <taxon>Balneolales</taxon>
        <taxon>Balneolaceae</taxon>
        <taxon>Fodinibius</taxon>
    </lineage>
</organism>
<dbReference type="PANTHER" id="PTHR31480">
    <property type="entry name" value="BIFUNCTIONAL LYCOPENE CYCLASE/PHYTOENE SYNTHASE"/>
    <property type="match status" value="1"/>
</dbReference>
<proteinExistence type="predicted"/>
<dbReference type="OrthoDB" id="9787280at2"/>
<dbReference type="InterPro" id="IPR044843">
    <property type="entry name" value="Trans_IPPS_bact-type"/>
</dbReference>